<feature type="transmembrane region" description="Helical" evidence="8">
    <location>
        <begin position="169"/>
        <end position="193"/>
    </location>
</feature>
<evidence type="ECO:0000256" key="2">
    <source>
        <dbReference type="ARBA" id="ARBA00009142"/>
    </source>
</evidence>
<feature type="transmembrane region" description="Helical" evidence="8">
    <location>
        <begin position="199"/>
        <end position="217"/>
    </location>
</feature>
<keyword evidence="7 8" id="KW-0472">Membrane</keyword>
<evidence type="ECO:0000313" key="10">
    <source>
        <dbReference type="Proteomes" id="UP000318405"/>
    </source>
</evidence>
<evidence type="ECO:0000256" key="8">
    <source>
        <dbReference type="RuleBase" id="RU363041"/>
    </source>
</evidence>
<comment type="subcellular location">
    <subcellularLocation>
        <location evidence="1 8">Cell membrane</location>
        <topology evidence="1 8">Multi-pass membrane protein</topology>
    </subcellularLocation>
</comment>
<name>A0A556AC90_9BURK</name>
<keyword evidence="5 8" id="KW-0812">Transmembrane</keyword>
<dbReference type="InterPro" id="IPR002781">
    <property type="entry name" value="TM_pro_TauE-like"/>
</dbReference>
<dbReference type="Pfam" id="PF01925">
    <property type="entry name" value="TauE"/>
    <property type="match status" value="1"/>
</dbReference>
<dbReference type="GO" id="GO:0005886">
    <property type="term" value="C:plasma membrane"/>
    <property type="evidence" value="ECO:0007669"/>
    <property type="project" value="UniProtKB-SubCell"/>
</dbReference>
<organism evidence="9 10">
    <name type="scientific">Verticiella sediminum</name>
    <dbReference type="NCBI Taxonomy" id="1247510"/>
    <lineage>
        <taxon>Bacteria</taxon>
        <taxon>Pseudomonadati</taxon>
        <taxon>Pseudomonadota</taxon>
        <taxon>Betaproteobacteria</taxon>
        <taxon>Burkholderiales</taxon>
        <taxon>Alcaligenaceae</taxon>
        <taxon>Verticiella</taxon>
    </lineage>
</organism>
<dbReference type="PANTHER" id="PTHR30269:SF37">
    <property type="entry name" value="MEMBRANE TRANSPORTER PROTEIN"/>
    <property type="match status" value="1"/>
</dbReference>
<keyword evidence="6 8" id="KW-1133">Transmembrane helix</keyword>
<dbReference type="OrthoDB" id="8963884at2"/>
<protein>
    <recommendedName>
        <fullName evidence="8">Probable membrane transporter protein</fullName>
    </recommendedName>
</protein>
<dbReference type="RefSeq" id="WP_143950422.1">
    <property type="nucleotide sequence ID" value="NZ_BAABMB010000003.1"/>
</dbReference>
<evidence type="ECO:0000256" key="3">
    <source>
        <dbReference type="ARBA" id="ARBA00022448"/>
    </source>
</evidence>
<evidence type="ECO:0000313" key="9">
    <source>
        <dbReference type="EMBL" id="TSH90505.1"/>
    </source>
</evidence>
<proteinExistence type="inferred from homology"/>
<keyword evidence="3" id="KW-0813">Transport</keyword>
<evidence type="ECO:0000256" key="4">
    <source>
        <dbReference type="ARBA" id="ARBA00022475"/>
    </source>
</evidence>
<keyword evidence="10" id="KW-1185">Reference proteome</keyword>
<feature type="transmembrane region" description="Helical" evidence="8">
    <location>
        <begin position="105"/>
        <end position="125"/>
    </location>
</feature>
<dbReference type="Proteomes" id="UP000318405">
    <property type="component" value="Unassembled WGS sequence"/>
</dbReference>
<accession>A0A556AC90</accession>
<evidence type="ECO:0000256" key="5">
    <source>
        <dbReference type="ARBA" id="ARBA00022692"/>
    </source>
</evidence>
<dbReference type="InterPro" id="IPR052017">
    <property type="entry name" value="TSUP"/>
</dbReference>
<dbReference type="AlphaFoldDB" id="A0A556AC90"/>
<evidence type="ECO:0000256" key="7">
    <source>
        <dbReference type="ARBA" id="ARBA00023136"/>
    </source>
</evidence>
<reference evidence="9 10" key="1">
    <citation type="submission" date="2019-07" db="EMBL/GenBank/DDBJ databases">
        <title>Qingshengfaniella alkalisoli gen. nov., sp. nov., isolated from saline soil.</title>
        <authorList>
            <person name="Xu L."/>
            <person name="Huang X.-X."/>
            <person name="Sun J.-Q."/>
        </authorList>
    </citation>
    <scope>NUCLEOTIDE SEQUENCE [LARGE SCALE GENOMIC DNA]</scope>
    <source>
        <strain evidence="9 10">DSM 27279</strain>
    </source>
</reference>
<keyword evidence="4 8" id="KW-1003">Cell membrane</keyword>
<evidence type="ECO:0000256" key="1">
    <source>
        <dbReference type="ARBA" id="ARBA00004651"/>
    </source>
</evidence>
<dbReference type="EMBL" id="VLTJ01000039">
    <property type="protein sequence ID" value="TSH90505.1"/>
    <property type="molecule type" value="Genomic_DNA"/>
</dbReference>
<evidence type="ECO:0000256" key="6">
    <source>
        <dbReference type="ARBA" id="ARBA00022989"/>
    </source>
</evidence>
<dbReference type="PANTHER" id="PTHR30269">
    <property type="entry name" value="TRANSMEMBRANE PROTEIN YFCA"/>
    <property type="match status" value="1"/>
</dbReference>
<feature type="transmembrane region" description="Helical" evidence="8">
    <location>
        <begin position="81"/>
        <end position="99"/>
    </location>
</feature>
<comment type="caution">
    <text evidence="9">The sequence shown here is derived from an EMBL/GenBank/DDBJ whole genome shotgun (WGS) entry which is preliminary data.</text>
</comment>
<sequence>MPDILALLAANPAHYAGMGALVLGGAILQGLGGVGFAMLCAPVALLYFPELVPGPLLAMGGLVSLLTAIRERHEIAWRNAATALFGRIGGTLLAVSVMSLLPGRVFAVVFALCILAAVALSVLGWRVQATTGTLLTAGAASGFMGTLTSAGAPPFAIVMQHLPPARVRATIGAILTVGSAVSITMLAATGHYGLRELQLSLLLLPLLLCGFSMSSRLRHHLSPAHVRRLLLGLCAAGALGILVRAV</sequence>
<comment type="similarity">
    <text evidence="2 8">Belongs to the 4-toluene sulfonate uptake permease (TSUP) (TC 2.A.102) family.</text>
</comment>
<gene>
    <name evidence="9" type="ORF">FOZ76_22095</name>
</gene>
<feature type="transmembrane region" description="Helical" evidence="8">
    <location>
        <begin position="51"/>
        <end position="69"/>
    </location>
</feature>
<feature type="transmembrane region" description="Helical" evidence="8">
    <location>
        <begin position="229"/>
        <end position="245"/>
    </location>
</feature>